<dbReference type="OrthoDB" id="9809404at2"/>
<evidence type="ECO:0000259" key="1">
    <source>
        <dbReference type="Pfam" id="PF01170"/>
    </source>
</evidence>
<protein>
    <submittedName>
        <fullName evidence="2">Putative RNA methylase</fullName>
    </submittedName>
</protein>
<dbReference type="CDD" id="cd11715">
    <property type="entry name" value="THUMP_AdoMetMT"/>
    <property type="match status" value="1"/>
</dbReference>
<dbReference type="Gene3D" id="3.40.50.150">
    <property type="entry name" value="Vaccinia Virus protein VP39"/>
    <property type="match status" value="1"/>
</dbReference>
<organism evidence="2 3">
    <name type="scientific">Haliangium ochraceum (strain DSM 14365 / JCM 11303 / SMP-2)</name>
    <dbReference type="NCBI Taxonomy" id="502025"/>
    <lineage>
        <taxon>Bacteria</taxon>
        <taxon>Pseudomonadati</taxon>
        <taxon>Myxococcota</taxon>
        <taxon>Polyangia</taxon>
        <taxon>Haliangiales</taxon>
        <taxon>Kofleriaceae</taxon>
        <taxon>Haliangium</taxon>
    </lineage>
</organism>
<keyword evidence="2" id="KW-0808">Transferase</keyword>
<dbReference type="AlphaFoldDB" id="D0LIJ5"/>
<keyword evidence="3" id="KW-1185">Reference proteome</keyword>
<dbReference type="InterPro" id="IPR029063">
    <property type="entry name" value="SAM-dependent_MTases_sf"/>
</dbReference>
<dbReference type="PANTHER" id="PTHR47313:SF1">
    <property type="entry name" value="RIBOSOMAL RNA LARGE SUBUNIT METHYLTRANSFERASE K_L"/>
    <property type="match status" value="1"/>
</dbReference>
<sequence length="398" mass="44204">MSACDSLRIIGSPGTNKVMAAEFIRLCQRAISQRPPAPRKVGSGMLVYPFEPEQARVAVHYLRTATRAQWDIFRSDAPRLEPLYDELVDDVAADRRDWLWDGARISVRARNVAGFAAGERQIVGTVKNALLDGAEARGIRLEVDPQHPDIHVSVRQIDDELLVSVDLAGASLSQRGYRADRGAAPLREHLAAVLLMLARHDPRSEPLLDPMCGAGTIAIEAALMARAAPLGEHIHTAAYRVLPRFSERGEAPPLDAPLFADTRATVLGNELDGRTLDAARHNAHAAGLGGDDACTWLRGDFRRLTRKRVEERIARISDADPQRPGLILCNPPYGHRLEPPELHRLYRDLGEWCRQFRGWRAGFFVGNRDFEPTFGGRPRVRKPLNNGSLAACFYLYDL</sequence>
<dbReference type="eggNOG" id="COG0116">
    <property type="taxonomic scope" value="Bacteria"/>
</dbReference>
<evidence type="ECO:0000313" key="2">
    <source>
        <dbReference type="EMBL" id="ACY18351.1"/>
    </source>
</evidence>
<dbReference type="SUPFAM" id="SSF53335">
    <property type="entry name" value="S-adenosyl-L-methionine-dependent methyltransferases"/>
    <property type="match status" value="1"/>
</dbReference>
<dbReference type="InterPro" id="IPR000241">
    <property type="entry name" value="RlmKL-like_Mtase"/>
</dbReference>
<gene>
    <name evidence="2" type="ordered locus">Hoch_5876</name>
</gene>
<dbReference type="PANTHER" id="PTHR47313">
    <property type="entry name" value="RIBOSOMAL RNA LARGE SUBUNIT METHYLTRANSFERASE K/L"/>
    <property type="match status" value="1"/>
</dbReference>
<dbReference type="Proteomes" id="UP000001880">
    <property type="component" value="Chromosome"/>
</dbReference>
<reference evidence="2 3" key="1">
    <citation type="journal article" date="2010" name="Stand. Genomic Sci.">
        <title>Complete genome sequence of Haliangium ochraceum type strain (SMP-2).</title>
        <authorList>
            <consortium name="US DOE Joint Genome Institute (JGI-PGF)"/>
            <person name="Ivanova N."/>
            <person name="Daum C."/>
            <person name="Lang E."/>
            <person name="Abt B."/>
            <person name="Kopitz M."/>
            <person name="Saunders E."/>
            <person name="Lapidus A."/>
            <person name="Lucas S."/>
            <person name="Glavina Del Rio T."/>
            <person name="Nolan M."/>
            <person name="Tice H."/>
            <person name="Copeland A."/>
            <person name="Cheng J.F."/>
            <person name="Chen F."/>
            <person name="Bruce D."/>
            <person name="Goodwin L."/>
            <person name="Pitluck S."/>
            <person name="Mavromatis K."/>
            <person name="Pati A."/>
            <person name="Mikhailova N."/>
            <person name="Chen A."/>
            <person name="Palaniappan K."/>
            <person name="Land M."/>
            <person name="Hauser L."/>
            <person name="Chang Y.J."/>
            <person name="Jeffries C.D."/>
            <person name="Detter J.C."/>
            <person name="Brettin T."/>
            <person name="Rohde M."/>
            <person name="Goker M."/>
            <person name="Bristow J."/>
            <person name="Markowitz V."/>
            <person name="Eisen J.A."/>
            <person name="Hugenholtz P."/>
            <person name="Kyrpides N.C."/>
            <person name="Klenk H.P."/>
        </authorList>
    </citation>
    <scope>NUCLEOTIDE SEQUENCE [LARGE SCALE GENOMIC DNA]</scope>
    <source>
        <strain evidence="3">DSM 14365 / CIP 107738 / JCM 11303 / AJ 13395 / SMP-2</strain>
    </source>
</reference>
<dbReference type="PROSITE" id="PS00092">
    <property type="entry name" value="N6_MTASE"/>
    <property type="match status" value="1"/>
</dbReference>
<dbReference type="STRING" id="502025.Hoch_5876"/>
<name>D0LIJ5_HALO1</name>
<dbReference type="RefSeq" id="WP_012830943.1">
    <property type="nucleotide sequence ID" value="NC_013440.1"/>
</dbReference>
<keyword evidence="2" id="KW-0489">Methyltransferase</keyword>
<dbReference type="GO" id="GO:0003676">
    <property type="term" value="F:nucleic acid binding"/>
    <property type="evidence" value="ECO:0007669"/>
    <property type="project" value="InterPro"/>
</dbReference>
<accession>D0LIJ5</accession>
<dbReference type="Gene3D" id="3.30.2130.30">
    <property type="match status" value="1"/>
</dbReference>
<dbReference type="GO" id="GO:0070043">
    <property type="term" value="F:rRNA (guanine-N7-)-methyltransferase activity"/>
    <property type="evidence" value="ECO:0007669"/>
    <property type="project" value="TreeGrafter"/>
</dbReference>
<proteinExistence type="predicted"/>
<dbReference type="KEGG" id="hoh:Hoch_5876"/>
<feature type="domain" description="Ribosomal RNA large subunit methyltransferase K/L-like methyltransferase" evidence="1">
    <location>
        <begin position="175"/>
        <end position="389"/>
    </location>
</feature>
<dbReference type="EMBL" id="CP001804">
    <property type="protein sequence ID" value="ACY18351.1"/>
    <property type="molecule type" value="Genomic_DNA"/>
</dbReference>
<dbReference type="InterPro" id="IPR002052">
    <property type="entry name" value="DNA_methylase_N6_adenine_CS"/>
</dbReference>
<evidence type="ECO:0000313" key="3">
    <source>
        <dbReference type="Proteomes" id="UP000001880"/>
    </source>
</evidence>
<dbReference type="GO" id="GO:0008990">
    <property type="term" value="F:rRNA (guanine-N2-)-methyltransferase activity"/>
    <property type="evidence" value="ECO:0007669"/>
    <property type="project" value="TreeGrafter"/>
</dbReference>
<dbReference type="Pfam" id="PF01170">
    <property type="entry name" value="UPF0020"/>
    <property type="match status" value="1"/>
</dbReference>
<dbReference type="HOGENOM" id="CLU_692176_0_0_7"/>